<dbReference type="InterPro" id="IPR035986">
    <property type="entry name" value="PKD_dom_sf"/>
</dbReference>
<dbReference type="CDD" id="cd00146">
    <property type="entry name" value="PKD"/>
    <property type="match status" value="1"/>
</dbReference>
<dbReference type="AlphaFoldDB" id="M0NGR8"/>
<dbReference type="Gene3D" id="2.60.40.10">
    <property type="entry name" value="Immunoglobulins"/>
    <property type="match status" value="2"/>
</dbReference>
<dbReference type="InterPro" id="IPR002105">
    <property type="entry name" value="Dockerin_1_rpt"/>
</dbReference>
<dbReference type="SMART" id="SM00089">
    <property type="entry name" value="PKD"/>
    <property type="match status" value="1"/>
</dbReference>
<feature type="region of interest" description="Disordered" evidence="1">
    <location>
        <begin position="679"/>
        <end position="707"/>
    </location>
</feature>
<dbReference type="Gene3D" id="1.10.1330.10">
    <property type="entry name" value="Dockerin domain"/>
    <property type="match status" value="1"/>
</dbReference>
<dbReference type="InterPro" id="IPR022409">
    <property type="entry name" value="PKD/Chitinase_dom"/>
</dbReference>
<protein>
    <submittedName>
        <fullName evidence="4">Cell surface protein</fullName>
    </submittedName>
</protein>
<evidence type="ECO:0000313" key="4">
    <source>
        <dbReference type="EMBL" id="EMA57006.1"/>
    </source>
</evidence>
<dbReference type="Proteomes" id="UP000011546">
    <property type="component" value="Unassembled WGS sequence"/>
</dbReference>
<proteinExistence type="predicted"/>
<name>M0NGR8_9EURY</name>
<keyword evidence="5" id="KW-1185">Reference proteome</keyword>
<dbReference type="InterPro" id="IPR002048">
    <property type="entry name" value="EF_hand_dom"/>
</dbReference>
<gene>
    <name evidence="4" type="ORF">C468_16874</name>
</gene>
<dbReference type="PROSITE" id="PS50222">
    <property type="entry name" value="EF_HAND_2"/>
    <property type="match status" value="1"/>
</dbReference>
<accession>M0NGR8</accession>
<dbReference type="EMBL" id="AOJH01000103">
    <property type="protein sequence ID" value="EMA57006.1"/>
    <property type="molecule type" value="Genomic_DNA"/>
</dbReference>
<dbReference type="SUPFAM" id="SSF63446">
    <property type="entry name" value="Type I dockerin domain"/>
    <property type="match status" value="1"/>
</dbReference>
<dbReference type="GO" id="GO:0000272">
    <property type="term" value="P:polysaccharide catabolic process"/>
    <property type="evidence" value="ECO:0007669"/>
    <property type="project" value="InterPro"/>
</dbReference>
<dbReference type="InterPro" id="IPR000601">
    <property type="entry name" value="PKD_dom"/>
</dbReference>
<evidence type="ECO:0000256" key="1">
    <source>
        <dbReference type="SAM" id="MobiDB-lite"/>
    </source>
</evidence>
<dbReference type="InterPro" id="IPR018247">
    <property type="entry name" value="EF_Hand_1_Ca_BS"/>
</dbReference>
<dbReference type="SUPFAM" id="SSF49299">
    <property type="entry name" value="PKD domain"/>
    <property type="match status" value="1"/>
</dbReference>
<dbReference type="InterPro" id="IPR008964">
    <property type="entry name" value="Invasin/intimin_cell_adhesion"/>
</dbReference>
<dbReference type="PATRIC" id="fig|1230456.3.peg.3363"/>
<comment type="caution">
    <text evidence="4">The sequence shown here is derived from an EMBL/GenBank/DDBJ whole genome shotgun (WGS) entry which is preliminary data.</text>
</comment>
<evidence type="ECO:0000259" key="3">
    <source>
        <dbReference type="PROSITE" id="PS50222"/>
    </source>
</evidence>
<sequence>MTDEDGYATFNWTPEQSGTYYIETDLPGESGFLDSGEYAAVSRIDGERFSTNADPGDEVTVAGNIIGAAGPGTNVDVEIDVVNATSYEDETVVKTVSTTTDDTGTFIKQIELPTDSDATEYDFRLQTATGDSIASNTISADLRDRSGPDTSDELEIDISGNTSYALPGDDVELTIEATEINASGATSPYANEELTLTPTVSYDQPVEQFTVETNSDGVATVTYTVPSEIPDGNELRFNDVTATYNGTIDEPFFDIGVQQYVLEDEREDIVAGGESTYQVTATDVATGEPVSDVPFMLSAERGDRRASVYDTASARTNSSGVATITTNTPADVSGTVYYGTFARYEPSYSFPTFSVSAYDAAITGLDSYEYQAGETLTVTYEGPTDSTAVLAVRSYDEDVPSPLVVEQVSAGEQLTFTIPSDVPDDTFYSIEALAANQQGQIAEPDDYFSVSSGDGNVAPTAEFAVSPDTPAPGETITLNASASSDSDGSIASYDWDLDDDGTIDATGETTTVAFDEAGSYDATLRVTDDDGATDVTTQTIVVEESTAGNATVSIVPDSVTVAPNGSTTADIAVSGTDDIGAYAFSASVDGADTQITDVTLAGSPGTQNVSISTDGSTAEAQAALAEIDGGQDAVIASVTLAGAPADNGTLSVSVSDVGDLEGNPYEIDQANATATISTQDQIPDVTGDGNPPTDPDGDGLYSDVNGDGETTVSDVQAFFTSYNSDAVQDNSAAFDFNGDGQVTVSDVQALFSDIA</sequence>
<feature type="domain" description="PKD" evidence="2">
    <location>
        <begin position="459"/>
        <end position="549"/>
    </location>
</feature>
<evidence type="ECO:0000259" key="2">
    <source>
        <dbReference type="PROSITE" id="PS50093"/>
    </source>
</evidence>
<dbReference type="InterPro" id="IPR013783">
    <property type="entry name" value="Ig-like_fold"/>
</dbReference>
<dbReference type="PROSITE" id="PS00018">
    <property type="entry name" value="EF_HAND_1"/>
    <property type="match status" value="1"/>
</dbReference>
<dbReference type="Pfam" id="PF00404">
    <property type="entry name" value="Dockerin_1"/>
    <property type="match status" value="1"/>
</dbReference>
<dbReference type="GO" id="GO:0005509">
    <property type="term" value="F:calcium ion binding"/>
    <property type="evidence" value="ECO:0007669"/>
    <property type="project" value="InterPro"/>
</dbReference>
<evidence type="ECO:0000313" key="5">
    <source>
        <dbReference type="Proteomes" id="UP000011546"/>
    </source>
</evidence>
<organism evidence="4 5">
    <name type="scientific">Halorubrum kocurii JCM 14978</name>
    <dbReference type="NCBI Taxonomy" id="1230456"/>
    <lineage>
        <taxon>Archaea</taxon>
        <taxon>Methanobacteriati</taxon>
        <taxon>Methanobacteriota</taxon>
        <taxon>Stenosarchaea group</taxon>
        <taxon>Halobacteria</taxon>
        <taxon>Halobacteriales</taxon>
        <taxon>Haloferacaceae</taxon>
        <taxon>Halorubrum</taxon>
    </lineage>
</organism>
<dbReference type="SUPFAM" id="SSF49373">
    <property type="entry name" value="Invasin/intimin cell-adhesion fragments"/>
    <property type="match status" value="1"/>
</dbReference>
<dbReference type="InterPro" id="IPR036439">
    <property type="entry name" value="Dockerin_dom_sf"/>
</dbReference>
<dbReference type="Pfam" id="PF18911">
    <property type="entry name" value="PKD_4"/>
    <property type="match status" value="1"/>
</dbReference>
<dbReference type="PROSITE" id="PS50093">
    <property type="entry name" value="PKD"/>
    <property type="match status" value="1"/>
</dbReference>
<feature type="domain" description="EF-hand" evidence="3">
    <location>
        <begin position="732"/>
        <end position="755"/>
    </location>
</feature>
<dbReference type="GO" id="GO:0004553">
    <property type="term" value="F:hydrolase activity, hydrolyzing O-glycosyl compounds"/>
    <property type="evidence" value="ECO:0007669"/>
    <property type="project" value="InterPro"/>
</dbReference>
<reference evidence="4 5" key="1">
    <citation type="journal article" date="2014" name="PLoS Genet.">
        <title>Phylogenetically driven sequencing of extremely halophilic archaea reveals strategies for static and dynamic osmo-response.</title>
        <authorList>
            <person name="Becker E.A."/>
            <person name="Seitzer P.M."/>
            <person name="Tritt A."/>
            <person name="Larsen D."/>
            <person name="Krusor M."/>
            <person name="Yao A.I."/>
            <person name="Wu D."/>
            <person name="Madern D."/>
            <person name="Eisen J.A."/>
            <person name="Darling A.E."/>
            <person name="Facciotti M.T."/>
        </authorList>
    </citation>
    <scope>NUCLEOTIDE SEQUENCE [LARGE SCALE GENOMIC DNA]</scope>
    <source>
        <strain evidence="4 5">JCM 14978</strain>
    </source>
</reference>